<evidence type="ECO:0000256" key="1">
    <source>
        <dbReference type="ARBA" id="ARBA00022741"/>
    </source>
</evidence>
<reference evidence="5" key="1">
    <citation type="journal article" date="2019" name="Int. J. Syst. Evol. Microbiol.">
        <title>The Global Catalogue of Microorganisms (GCM) 10K type strain sequencing project: providing services to taxonomists for standard genome sequencing and annotation.</title>
        <authorList>
            <consortium name="The Broad Institute Genomics Platform"/>
            <consortium name="The Broad Institute Genome Sequencing Center for Infectious Disease"/>
            <person name="Wu L."/>
            <person name="Ma J."/>
        </authorList>
    </citation>
    <scope>NUCLEOTIDE SEQUENCE [LARGE SCALE GENOMIC DNA]</scope>
    <source>
        <strain evidence="5">CGMCC 4.1437</strain>
    </source>
</reference>
<gene>
    <name evidence="4" type="ORF">ACFP3U_30110</name>
</gene>
<dbReference type="InterPro" id="IPR027417">
    <property type="entry name" value="P-loop_NTPase"/>
</dbReference>
<keyword evidence="2" id="KW-0067">ATP-binding</keyword>
<proteinExistence type="predicted"/>
<accession>A0ABW0XBW2</accession>
<keyword evidence="1" id="KW-0547">Nucleotide-binding</keyword>
<dbReference type="Pfam" id="PF13191">
    <property type="entry name" value="AAA_16"/>
    <property type="match status" value="1"/>
</dbReference>
<sequence>MRGRSTERERIGRLLADGRRGNSGALLVHGEAGIGKSALLDWAAGQAQGARVLRVEGIESEMELAYGGLHQLFLPVLELVDGLPPAQAPALRAVFGLTADGVRDGFIVGLAVLTMLSEAAADGPLLCLVDDAQWVDQPSVDMLTFAARRLRAEGVVMLFAVRDGPRAPL</sequence>
<comment type="caution">
    <text evidence="4">The sequence shown here is derived from an EMBL/GenBank/DDBJ whole genome shotgun (WGS) entry which is preliminary data.</text>
</comment>
<organism evidence="4 5">
    <name type="scientific">Kitasatospora misakiensis</name>
    <dbReference type="NCBI Taxonomy" id="67330"/>
    <lineage>
        <taxon>Bacteria</taxon>
        <taxon>Bacillati</taxon>
        <taxon>Actinomycetota</taxon>
        <taxon>Actinomycetes</taxon>
        <taxon>Kitasatosporales</taxon>
        <taxon>Streptomycetaceae</taxon>
        <taxon>Kitasatospora</taxon>
    </lineage>
</organism>
<dbReference type="RefSeq" id="WP_380228887.1">
    <property type="nucleotide sequence ID" value="NZ_JBHSOF010000052.1"/>
</dbReference>
<evidence type="ECO:0000313" key="4">
    <source>
        <dbReference type="EMBL" id="MFC5667208.1"/>
    </source>
</evidence>
<evidence type="ECO:0000256" key="2">
    <source>
        <dbReference type="ARBA" id="ARBA00022840"/>
    </source>
</evidence>
<name>A0ABW0XBW2_9ACTN</name>
<dbReference type="Proteomes" id="UP001595975">
    <property type="component" value="Unassembled WGS sequence"/>
</dbReference>
<evidence type="ECO:0000313" key="5">
    <source>
        <dbReference type="Proteomes" id="UP001595975"/>
    </source>
</evidence>
<dbReference type="EMBL" id="JBHSOF010000052">
    <property type="protein sequence ID" value="MFC5667208.1"/>
    <property type="molecule type" value="Genomic_DNA"/>
</dbReference>
<keyword evidence="5" id="KW-1185">Reference proteome</keyword>
<dbReference type="PANTHER" id="PTHR16305:SF35">
    <property type="entry name" value="TRANSCRIPTIONAL ACTIVATOR DOMAIN"/>
    <property type="match status" value="1"/>
</dbReference>
<protein>
    <submittedName>
        <fullName evidence="4">AAA family ATPase</fullName>
    </submittedName>
</protein>
<evidence type="ECO:0000259" key="3">
    <source>
        <dbReference type="Pfam" id="PF13191"/>
    </source>
</evidence>
<dbReference type="SUPFAM" id="SSF52540">
    <property type="entry name" value="P-loop containing nucleoside triphosphate hydrolases"/>
    <property type="match status" value="1"/>
</dbReference>
<dbReference type="InterPro" id="IPR041664">
    <property type="entry name" value="AAA_16"/>
</dbReference>
<feature type="domain" description="Orc1-like AAA ATPase" evidence="3">
    <location>
        <begin position="3"/>
        <end position="155"/>
    </location>
</feature>
<dbReference type="PANTHER" id="PTHR16305">
    <property type="entry name" value="TESTICULAR SOLUBLE ADENYLYL CYCLASE"/>
    <property type="match status" value="1"/>
</dbReference>